<dbReference type="SUPFAM" id="SSF103506">
    <property type="entry name" value="Mitochondrial carrier"/>
    <property type="match status" value="1"/>
</dbReference>
<evidence type="ECO:0000256" key="1">
    <source>
        <dbReference type="ARBA" id="ARBA00004141"/>
    </source>
</evidence>
<keyword evidence="3 4" id="KW-0472">Membrane</keyword>
<sequence length="704" mass="74555">MKASNVSSGRRIPFAAYSCTAFASAPVSAAPRVGGPPELATIYQAKEAEPLSEVLKRAGKRALGGGLPGAAAMGIQVLSLMWLRTTVNYQYRYGTTTTHALKTLYREGGVLRFYRGLGPALIQGPLSRFGDTAANAGSLALLDSYESTKNLNVGLKTLVASTSAGLFRIFLMPVDACKTILQVEGKDGLKKLRAKIAKSGPTVLYHGALASAFATFAGHAPWFGTYNYLNEALPQYDALAPRLCRSAFIGFSASLVSDTVSNSIRVVKTSKQAATEAITYPAVIRDIIAKDGVLGLFGRGLKTKILSNGLQGLLFSVLWRMGQDLWNKNFVTEESSKSASGDHFRWAAIGSPLMLPGQTVRGDPWLCLSSLGIGSYLGEADAVTDELVTTAVLNSLNAGWNVIDTAANYRWGRAEAAIGEAMQALRSGPGISTIQRTMLFVSTKAGFVDEELLAAAGIAAGSSDVADGSHCVHPKCLGASLDRSLRLLKMSTVDILYLHNAAEAQLQRLGAEGFEALLRAAFAWLEGTRRRGSIQAYGLASWDCFRKPPGTPGYLSLARVVQLAEAVGGADHGFRYVQLPVSAAMPEAWQGAWQKVGAGSDAQWLTLLKAAARLGVNVFASAPLAEGSLLRNETLKARAEAATELGGVKGAAPKLLHFARSTPLVLSTLVGHKQADHVSANLEVSQLAPLSPDSFRSVVRTLGV</sequence>
<dbReference type="Gene3D" id="3.20.20.100">
    <property type="entry name" value="NADP-dependent oxidoreductase domain"/>
    <property type="match status" value="1"/>
</dbReference>
<name>A0AAW1QKA5_9CHLO</name>
<proteinExistence type="predicted"/>
<evidence type="ECO:0000259" key="5">
    <source>
        <dbReference type="Pfam" id="PF00248"/>
    </source>
</evidence>
<organism evidence="6 7">
    <name type="scientific">Elliptochloris bilobata</name>
    <dbReference type="NCBI Taxonomy" id="381761"/>
    <lineage>
        <taxon>Eukaryota</taxon>
        <taxon>Viridiplantae</taxon>
        <taxon>Chlorophyta</taxon>
        <taxon>core chlorophytes</taxon>
        <taxon>Trebouxiophyceae</taxon>
        <taxon>Trebouxiophyceae incertae sedis</taxon>
        <taxon>Elliptochloris clade</taxon>
        <taxon>Elliptochloris</taxon>
    </lineage>
</organism>
<feature type="repeat" description="Solcar" evidence="4">
    <location>
        <begin position="152"/>
        <end position="232"/>
    </location>
</feature>
<evidence type="ECO:0000256" key="2">
    <source>
        <dbReference type="ARBA" id="ARBA00022692"/>
    </source>
</evidence>
<dbReference type="InterPro" id="IPR018108">
    <property type="entry name" value="MCP_transmembrane"/>
</dbReference>
<comment type="subcellular location">
    <subcellularLocation>
        <location evidence="1">Membrane</location>
        <topology evidence="1">Multi-pass membrane protein</topology>
    </subcellularLocation>
</comment>
<comment type="caution">
    <text evidence="6">The sequence shown here is derived from an EMBL/GenBank/DDBJ whole genome shotgun (WGS) entry which is preliminary data.</text>
</comment>
<reference evidence="6 7" key="1">
    <citation type="journal article" date="2024" name="Nat. Commun.">
        <title>Phylogenomics reveals the evolutionary origins of lichenization in chlorophyte algae.</title>
        <authorList>
            <person name="Puginier C."/>
            <person name="Libourel C."/>
            <person name="Otte J."/>
            <person name="Skaloud P."/>
            <person name="Haon M."/>
            <person name="Grisel S."/>
            <person name="Petersen M."/>
            <person name="Berrin J.G."/>
            <person name="Delaux P.M."/>
            <person name="Dal Grande F."/>
            <person name="Keller J."/>
        </authorList>
    </citation>
    <scope>NUCLEOTIDE SEQUENCE [LARGE SCALE GENOMIC DNA]</scope>
    <source>
        <strain evidence="6 7">SAG 245.80</strain>
    </source>
</reference>
<dbReference type="Proteomes" id="UP001445335">
    <property type="component" value="Unassembled WGS sequence"/>
</dbReference>
<dbReference type="InterPro" id="IPR023395">
    <property type="entry name" value="MCP_dom_sf"/>
</dbReference>
<dbReference type="PANTHER" id="PTHR47567">
    <property type="entry name" value="MITOCHONDRIAL SUBSTRATE/SOLUTE CARRIER"/>
    <property type="match status" value="1"/>
</dbReference>
<keyword evidence="2 4" id="KW-0812">Transmembrane</keyword>
<dbReference type="Gene3D" id="1.50.40.10">
    <property type="entry name" value="Mitochondrial carrier domain"/>
    <property type="match status" value="1"/>
</dbReference>
<evidence type="ECO:0000256" key="3">
    <source>
        <dbReference type="ARBA" id="ARBA00023136"/>
    </source>
</evidence>
<dbReference type="Pfam" id="PF00248">
    <property type="entry name" value="Aldo_ket_red"/>
    <property type="match status" value="1"/>
</dbReference>
<dbReference type="InterPro" id="IPR036812">
    <property type="entry name" value="NAD(P)_OxRdtase_dom_sf"/>
</dbReference>
<dbReference type="GO" id="GO:0016020">
    <property type="term" value="C:membrane"/>
    <property type="evidence" value="ECO:0007669"/>
    <property type="project" value="UniProtKB-SubCell"/>
</dbReference>
<dbReference type="InterPro" id="IPR023210">
    <property type="entry name" value="NADP_OxRdtase_dom"/>
</dbReference>
<dbReference type="EMBL" id="JALJOU010000096">
    <property type="protein sequence ID" value="KAK9821777.1"/>
    <property type="molecule type" value="Genomic_DNA"/>
</dbReference>
<accession>A0AAW1QKA5</accession>
<dbReference type="PROSITE" id="PS50920">
    <property type="entry name" value="SOLCAR"/>
    <property type="match status" value="1"/>
</dbReference>
<dbReference type="CDD" id="cd19099">
    <property type="entry name" value="AKR_unchar"/>
    <property type="match status" value="1"/>
</dbReference>
<keyword evidence="7" id="KW-1185">Reference proteome</keyword>
<evidence type="ECO:0000313" key="6">
    <source>
        <dbReference type="EMBL" id="KAK9821777.1"/>
    </source>
</evidence>
<evidence type="ECO:0000313" key="7">
    <source>
        <dbReference type="Proteomes" id="UP001445335"/>
    </source>
</evidence>
<dbReference type="SUPFAM" id="SSF51430">
    <property type="entry name" value="NAD(P)-linked oxidoreductase"/>
    <property type="match status" value="1"/>
</dbReference>
<evidence type="ECO:0000256" key="4">
    <source>
        <dbReference type="PROSITE-ProRule" id="PRU00282"/>
    </source>
</evidence>
<dbReference type="Pfam" id="PF00153">
    <property type="entry name" value="Mito_carr"/>
    <property type="match status" value="1"/>
</dbReference>
<dbReference type="PANTHER" id="PTHR47567:SF1">
    <property type="entry name" value="NAD-DEPENDENT EPIMERASE_DEHYDRATASE DOMAIN-CONTAINING PROTEIN"/>
    <property type="match status" value="1"/>
</dbReference>
<protein>
    <recommendedName>
        <fullName evidence="5">NADP-dependent oxidoreductase domain-containing protein</fullName>
    </recommendedName>
</protein>
<gene>
    <name evidence="6" type="ORF">WJX81_000061</name>
</gene>
<dbReference type="AlphaFoldDB" id="A0AAW1QKA5"/>
<feature type="domain" description="NADP-dependent oxidoreductase" evidence="5">
    <location>
        <begin position="371"/>
        <end position="543"/>
    </location>
</feature>